<proteinExistence type="predicted"/>
<evidence type="ECO:0000256" key="1">
    <source>
        <dbReference type="SAM" id="MobiDB-lite"/>
    </source>
</evidence>
<gene>
    <name evidence="3" type="ORF">GCM10018980_14630</name>
</gene>
<name>A0A919C137_9ACTN</name>
<feature type="compositionally biased region" description="Basic and acidic residues" evidence="1">
    <location>
        <begin position="142"/>
        <end position="152"/>
    </location>
</feature>
<comment type="caution">
    <text evidence="3">The sequence shown here is derived from an EMBL/GenBank/DDBJ whole genome shotgun (WGS) entry which is preliminary data.</text>
</comment>
<evidence type="ECO:0000256" key="2">
    <source>
        <dbReference type="SAM" id="Phobius"/>
    </source>
</evidence>
<dbReference type="EMBL" id="BNBF01000003">
    <property type="protein sequence ID" value="GHG40400.1"/>
    <property type="molecule type" value="Genomic_DNA"/>
</dbReference>
<organism evidence="3 4">
    <name type="scientific">Streptomyces capoamus</name>
    <dbReference type="NCBI Taxonomy" id="68183"/>
    <lineage>
        <taxon>Bacteria</taxon>
        <taxon>Bacillati</taxon>
        <taxon>Actinomycetota</taxon>
        <taxon>Actinomycetes</taxon>
        <taxon>Kitasatosporales</taxon>
        <taxon>Streptomycetaceae</taxon>
        <taxon>Streptomyces</taxon>
    </lineage>
</organism>
<evidence type="ECO:0000313" key="3">
    <source>
        <dbReference type="EMBL" id="GHG40400.1"/>
    </source>
</evidence>
<feature type="region of interest" description="Disordered" evidence="1">
    <location>
        <begin position="142"/>
        <end position="170"/>
    </location>
</feature>
<feature type="transmembrane region" description="Helical" evidence="2">
    <location>
        <begin position="79"/>
        <end position="99"/>
    </location>
</feature>
<protein>
    <submittedName>
        <fullName evidence="3">Uncharacterized protein</fullName>
    </submittedName>
</protein>
<sequence>MASEISDRFRYSVTHTYVTGQAGDSTRTATLVSARAGSLDRFADRPNETAESCEHCDARLRVVLRSTADVRRRRSTHRALWPVCAVLALLSTWCLVHVLRTGDGTGSDDLLGLYVTVSATVLLGYATLRSLVLTQAFDTPEVTRTDDREPSGVRHGWTTPRQTAAEDRRS</sequence>
<accession>A0A919C137</accession>
<keyword evidence="2" id="KW-0472">Membrane</keyword>
<dbReference type="RefSeq" id="WP_189979380.1">
    <property type="nucleotide sequence ID" value="NZ_BNBF01000003.1"/>
</dbReference>
<keyword evidence="2" id="KW-0812">Transmembrane</keyword>
<feature type="transmembrane region" description="Helical" evidence="2">
    <location>
        <begin position="111"/>
        <end position="128"/>
    </location>
</feature>
<dbReference type="Proteomes" id="UP000619355">
    <property type="component" value="Unassembled WGS sequence"/>
</dbReference>
<keyword evidence="4" id="KW-1185">Reference proteome</keyword>
<reference evidence="4" key="1">
    <citation type="journal article" date="2019" name="Int. J. Syst. Evol. Microbiol.">
        <title>The Global Catalogue of Microorganisms (GCM) 10K type strain sequencing project: providing services to taxonomists for standard genome sequencing and annotation.</title>
        <authorList>
            <consortium name="The Broad Institute Genomics Platform"/>
            <consortium name="The Broad Institute Genome Sequencing Center for Infectious Disease"/>
            <person name="Wu L."/>
            <person name="Ma J."/>
        </authorList>
    </citation>
    <scope>NUCLEOTIDE SEQUENCE [LARGE SCALE GENOMIC DNA]</scope>
    <source>
        <strain evidence="4">JCM 4253</strain>
    </source>
</reference>
<keyword evidence="2" id="KW-1133">Transmembrane helix</keyword>
<dbReference type="AlphaFoldDB" id="A0A919C137"/>
<evidence type="ECO:0000313" key="4">
    <source>
        <dbReference type="Proteomes" id="UP000619355"/>
    </source>
</evidence>